<gene>
    <name evidence="2" type="ORF">DEBURN_LOCUS1417</name>
</gene>
<dbReference type="PANTHER" id="PTHR36168:SF1">
    <property type="entry name" value="ORC1-LIKE AAA ATPASE DOMAIN-CONTAINING PROTEIN"/>
    <property type="match status" value="1"/>
</dbReference>
<proteinExistence type="predicted"/>
<dbReference type="GO" id="GO:0005524">
    <property type="term" value="F:ATP binding"/>
    <property type="evidence" value="ECO:0007669"/>
    <property type="project" value="InterPro"/>
</dbReference>
<dbReference type="Gene3D" id="3.40.50.300">
    <property type="entry name" value="P-loop containing nucleotide triphosphate hydrolases"/>
    <property type="match status" value="1"/>
</dbReference>
<dbReference type="InterPro" id="IPR011579">
    <property type="entry name" value="ATPase_dom"/>
</dbReference>
<name>A0A9N8V3M7_9GLOM</name>
<protein>
    <submittedName>
        <fullName evidence="2">10234_t:CDS:1</fullName>
    </submittedName>
</protein>
<dbReference type="SUPFAM" id="SSF52540">
    <property type="entry name" value="P-loop containing nucleoside triphosphate hydrolases"/>
    <property type="match status" value="1"/>
</dbReference>
<comment type="caution">
    <text evidence="2">The sequence shown here is derived from an EMBL/GenBank/DDBJ whole genome shotgun (WGS) entry which is preliminary data.</text>
</comment>
<organism evidence="2 3">
    <name type="scientific">Diversispora eburnea</name>
    <dbReference type="NCBI Taxonomy" id="1213867"/>
    <lineage>
        <taxon>Eukaryota</taxon>
        <taxon>Fungi</taxon>
        <taxon>Fungi incertae sedis</taxon>
        <taxon>Mucoromycota</taxon>
        <taxon>Glomeromycotina</taxon>
        <taxon>Glomeromycetes</taxon>
        <taxon>Diversisporales</taxon>
        <taxon>Diversisporaceae</taxon>
        <taxon>Diversispora</taxon>
    </lineage>
</organism>
<dbReference type="OrthoDB" id="511599at2759"/>
<dbReference type="PANTHER" id="PTHR36168">
    <property type="entry name" value="CHROMOSOME 1, WHOLE GENOME SHOTGUN SEQUENCE"/>
    <property type="match status" value="1"/>
</dbReference>
<dbReference type="Proteomes" id="UP000789706">
    <property type="component" value="Unassembled WGS sequence"/>
</dbReference>
<evidence type="ECO:0000259" key="1">
    <source>
        <dbReference type="Pfam" id="PF01637"/>
    </source>
</evidence>
<accession>A0A9N8V3M7</accession>
<reference evidence="2" key="1">
    <citation type="submission" date="2021-06" db="EMBL/GenBank/DDBJ databases">
        <authorList>
            <person name="Kallberg Y."/>
            <person name="Tangrot J."/>
            <person name="Rosling A."/>
        </authorList>
    </citation>
    <scope>NUCLEOTIDE SEQUENCE</scope>
    <source>
        <strain evidence="2">AZ414A</strain>
    </source>
</reference>
<dbReference type="Pfam" id="PF01637">
    <property type="entry name" value="ATPase_2"/>
    <property type="match status" value="1"/>
</dbReference>
<evidence type="ECO:0000313" key="2">
    <source>
        <dbReference type="EMBL" id="CAG8440761.1"/>
    </source>
</evidence>
<evidence type="ECO:0000313" key="3">
    <source>
        <dbReference type="Proteomes" id="UP000789706"/>
    </source>
</evidence>
<dbReference type="AlphaFoldDB" id="A0A9N8V3M7"/>
<sequence length="410" mass="47475">MHFRRRILQPRLLPPLSQVLFIQPSRSYASSTFLLSPFLPFSRPSPKHYIKIFIASGFLLSTSLILYENSENRRIDKAVRKGTLPELDISSDKYYPRPQVLEQLKKIFTPQKNSRPYYIIYGKHGIGKSTSIKMALKEVGQGVIYVDIPLDTNDFGKSFAKAMNITVSDLTGYNKNEPWKVALNAFERAAKDYKAKYGRPLVIIYDNVDRLIHKNTQILDILQSSVTECDIKKNYIAVFVGSEYLFPQRMSSHGYWTDLDYFEIGDLTENESIDYLSTKKNIKVAEANKIYELTGGCIEDLEIAADDLISGQSIEDIKQRIKMDVEHKFRDAKLFPNEKYYETGRNIINALLKSKELCLTELWKYSNYSDSDNEILSKSIFAYHPETHKITLQSKSIEYYIRENAKYYIE</sequence>
<keyword evidence="3" id="KW-1185">Reference proteome</keyword>
<dbReference type="EMBL" id="CAJVPK010000062">
    <property type="protein sequence ID" value="CAG8440761.1"/>
    <property type="molecule type" value="Genomic_DNA"/>
</dbReference>
<feature type="domain" description="ATPase" evidence="1">
    <location>
        <begin position="97"/>
        <end position="301"/>
    </location>
</feature>
<dbReference type="InterPro" id="IPR027417">
    <property type="entry name" value="P-loop_NTPase"/>
</dbReference>